<gene>
    <name evidence="1" type="ORF">PAUS00366_LOCUS19440</name>
    <name evidence="2" type="ORF">PAUS00366_LOCUS19441</name>
</gene>
<name>A0A6V0C9P2_9STRA</name>
<dbReference type="AlphaFoldDB" id="A0A6V0C9P2"/>
<organism evidence="1">
    <name type="scientific">Pseudo-nitzschia australis</name>
    <dbReference type="NCBI Taxonomy" id="44445"/>
    <lineage>
        <taxon>Eukaryota</taxon>
        <taxon>Sar</taxon>
        <taxon>Stramenopiles</taxon>
        <taxon>Ochrophyta</taxon>
        <taxon>Bacillariophyta</taxon>
        <taxon>Bacillariophyceae</taxon>
        <taxon>Bacillariophycidae</taxon>
        <taxon>Bacillariales</taxon>
        <taxon>Bacillariaceae</taxon>
        <taxon>Pseudo-nitzschia</taxon>
    </lineage>
</organism>
<dbReference type="EMBL" id="HBIX01028854">
    <property type="protein sequence ID" value="CAE0726683.1"/>
    <property type="molecule type" value="Transcribed_RNA"/>
</dbReference>
<proteinExistence type="predicted"/>
<accession>A0A6V0C9P2</accession>
<evidence type="ECO:0000313" key="2">
    <source>
        <dbReference type="EMBL" id="CAE0726684.1"/>
    </source>
</evidence>
<reference evidence="1" key="1">
    <citation type="submission" date="2021-01" db="EMBL/GenBank/DDBJ databases">
        <authorList>
            <person name="Corre E."/>
            <person name="Pelletier E."/>
            <person name="Niang G."/>
            <person name="Scheremetjew M."/>
            <person name="Finn R."/>
            <person name="Kale V."/>
            <person name="Holt S."/>
            <person name="Cochrane G."/>
            <person name="Meng A."/>
            <person name="Brown T."/>
            <person name="Cohen L."/>
        </authorList>
    </citation>
    <scope>NUCLEOTIDE SEQUENCE</scope>
    <source>
        <strain evidence="1">10249 10 AB</strain>
    </source>
</reference>
<protein>
    <submittedName>
        <fullName evidence="1">Uncharacterized protein</fullName>
    </submittedName>
</protein>
<dbReference type="EMBL" id="HBIX01028860">
    <property type="protein sequence ID" value="CAE0726684.1"/>
    <property type="molecule type" value="Transcribed_RNA"/>
</dbReference>
<evidence type="ECO:0000313" key="1">
    <source>
        <dbReference type="EMBL" id="CAE0726683.1"/>
    </source>
</evidence>
<sequence>MDAEEKMERLYILQRSRGIAEKKDDDVTSLDSNHEEDCGYHNTDILWKKTNKSRSIEIWSDVTLARIVAIAPCTKNLQGGKANPSTETVVNFDCALVVPRIGDKNDD</sequence>